<gene>
    <name evidence="8" type="ORF">SDC9_124687</name>
</gene>
<feature type="transmembrane region" description="Helical" evidence="7">
    <location>
        <begin position="323"/>
        <end position="343"/>
    </location>
</feature>
<name>A0A645CL86_9ZZZZ</name>
<evidence type="ECO:0000256" key="5">
    <source>
        <dbReference type="ARBA" id="ARBA00022989"/>
    </source>
</evidence>
<feature type="transmembrane region" description="Helical" evidence="7">
    <location>
        <begin position="266"/>
        <end position="286"/>
    </location>
</feature>
<sequence length="344" mass="35084">MTETVEAQTALRPARHHVRPREWIPGLIVTALVTFAALLVNQLNSLFSTLLVAIVLGAVIGNLRPVPASWLPGLSFASKYLLRVGIVLLGLQISLATLAGLGWQRLALVVIVVTVGVSSTLWIGRLLGIAGPLRMLIACGFSICGAAAVAGAKDVSGADEEQTGTALGLVVLYGTVSIPVVPLLAGLMGLDAQSAATWAGASIHEVAQVVAAAAAIGSDAMTTAVTVKLARVICLAGVVAVLGLMTRRTGTSVTQSGNRPMPIPGFVLGFLAMVVIGTAVAIPVPVMNVVKTVQSAVLAMAMVALGFGIQIRALREVGLRPVLLGLISTVIVSLTALAGVLIIG</sequence>
<dbReference type="GO" id="GO:0005886">
    <property type="term" value="C:plasma membrane"/>
    <property type="evidence" value="ECO:0007669"/>
    <property type="project" value="UniProtKB-SubCell"/>
</dbReference>
<dbReference type="Pfam" id="PF03601">
    <property type="entry name" value="Cons_hypoth698"/>
    <property type="match status" value="1"/>
</dbReference>
<dbReference type="EMBL" id="VSSQ01028102">
    <property type="protein sequence ID" value="MPM77679.1"/>
    <property type="molecule type" value="Genomic_DNA"/>
</dbReference>
<reference evidence="8" key="1">
    <citation type="submission" date="2019-08" db="EMBL/GenBank/DDBJ databases">
        <authorList>
            <person name="Kucharzyk K."/>
            <person name="Murdoch R.W."/>
            <person name="Higgins S."/>
            <person name="Loffler F."/>
        </authorList>
    </citation>
    <scope>NUCLEOTIDE SEQUENCE</scope>
</reference>
<keyword evidence="6 7" id="KW-0472">Membrane</keyword>
<feature type="transmembrane region" description="Helical" evidence="7">
    <location>
        <begin position="80"/>
        <end position="100"/>
    </location>
</feature>
<accession>A0A645CL86</accession>
<feature type="transmembrane region" description="Helical" evidence="7">
    <location>
        <begin position="46"/>
        <end position="68"/>
    </location>
</feature>
<evidence type="ECO:0000256" key="1">
    <source>
        <dbReference type="ARBA" id="ARBA00004651"/>
    </source>
</evidence>
<keyword evidence="4 7" id="KW-0812">Transmembrane</keyword>
<feature type="transmembrane region" description="Helical" evidence="7">
    <location>
        <begin position="229"/>
        <end position="245"/>
    </location>
</feature>
<keyword evidence="3" id="KW-1003">Cell membrane</keyword>
<feature type="transmembrane region" description="Helical" evidence="7">
    <location>
        <begin position="292"/>
        <end position="311"/>
    </location>
</feature>
<feature type="transmembrane region" description="Helical" evidence="7">
    <location>
        <begin position="164"/>
        <end position="185"/>
    </location>
</feature>
<feature type="transmembrane region" description="Helical" evidence="7">
    <location>
        <begin position="106"/>
        <end position="123"/>
    </location>
</feature>
<comment type="similarity">
    <text evidence="2">Belongs to the UPF0324 family.</text>
</comment>
<dbReference type="PANTHER" id="PTHR30106">
    <property type="entry name" value="INNER MEMBRANE PROTEIN YEIH-RELATED"/>
    <property type="match status" value="1"/>
</dbReference>
<evidence type="ECO:0000256" key="7">
    <source>
        <dbReference type="SAM" id="Phobius"/>
    </source>
</evidence>
<comment type="caution">
    <text evidence="8">The sequence shown here is derived from an EMBL/GenBank/DDBJ whole genome shotgun (WGS) entry which is preliminary data.</text>
</comment>
<dbReference type="InterPro" id="IPR018383">
    <property type="entry name" value="UPF0324_pro"/>
</dbReference>
<feature type="transmembrane region" description="Helical" evidence="7">
    <location>
        <begin position="135"/>
        <end position="152"/>
    </location>
</feature>
<dbReference type="AlphaFoldDB" id="A0A645CL86"/>
<organism evidence="8">
    <name type="scientific">bioreactor metagenome</name>
    <dbReference type="NCBI Taxonomy" id="1076179"/>
    <lineage>
        <taxon>unclassified sequences</taxon>
        <taxon>metagenomes</taxon>
        <taxon>ecological metagenomes</taxon>
    </lineage>
</organism>
<keyword evidence="5 7" id="KW-1133">Transmembrane helix</keyword>
<evidence type="ECO:0000256" key="4">
    <source>
        <dbReference type="ARBA" id="ARBA00022692"/>
    </source>
</evidence>
<evidence type="ECO:0000256" key="3">
    <source>
        <dbReference type="ARBA" id="ARBA00022475"/>
    </source>
</evidence>
<dbReference type="PANTHER" id="PTHR30106:SF2">
    <property type="entry name" value="UPF0324 INNER MEMBRANE PROTEIN YEIH"/>
    <property type="match status" value="1"/>
</dbReference>
<proteinExistence type="inferred from homology"/>
<evidence type="ECO:0000256" key="6">
    <source>
        <dbReference type="ARBA" id="ARBA00023136"/>
    </source>
</evidence>
<evidence type="ECO:0000256" key="2">
    <source>
        <dbReference type="ARBA" id="ARBA00007977"/>
    </source>
</evidence>
<comment type="subcellular location">
    <subcellularLocation>
        <location evidence="1">Cell membrane</location>
        <topology evidence="1">Multi-pass membrane protein</topology>
    </subcellularLocation>
</comment>
<evidence type="ECO:0000313" key="8">
    <source>
        <dbReference type="EMBL" id="MPM77679.1"/>
    </source>
</evidence>
<evidence type="ECO:0008006" key="9">
    <source>
        <dbReference type="Google" id="ProtNLM"/>
    </source>
</evidence>
<protein>
    <recommendedName>
        <fullName evidence="9">Sulfate exporter family transporter</fullName>
    </recommendedName>
</protein>